<dbReference type="InterPro" id="IPR002104">
    <property type="entry name" value="Integrase_catalytic"/>
</dbReference>
<dbReference type="InterPro" id="IPR013762">
    <property type="entry name" value="Integrase-like_cat_sf"/>
</dbReference>
<dbReference type="Gene3D" id="1.10.150.130">
    <property type="match status" value="1"/>
</dbReference>
<dbReference type="PROSITE" id="PS51898">
    <property type="entry name" value="TYR_RECOMBINASE"/>
    <property type="match status" value="1"/>
</dbReference>
<dbReference type="AlphaFoldDB" id="A0A546XGK9"/>
<dbReference type="InterPro" id="IPR010998">
    <property type="entry name" value="Integrase_recombinase_N"/>
</dbReference>
<dbReference type="SUPFAM" id="SSF47823">
    <property type="entry name" value="lambda integrase-like, N-terminal domain"/>
    <property type="match status" value="1"/>
</dbReference>
<dbReference type="Proteomes" id="UP000315434">
    <property type="component" value="Unassembled WGS sequence"/>
</dbReference>
<name>A0A546XGK9_RHIRH</name>
<proteinExistence type="predicted"/>
<dbReference type="InterPro" id="IPR011010">
    <property type="entry name" value="DNA_brk_join_enz"/>
</dbReference>
<evidence type="ECO:0000259" key="3">
    <source>
        <dbReference type="PROSITE" id="PS51898"/>
    </source>
</evidence>
<keyword evidence="2" id="KW-0233">DNA recombination</keyword>
<dbReference type="CDD" id="cd00799">
    <property type="entry name" value="INT_Cre_C"/>
    <property type="match status" value="1"/>
</dbReference>
<dbReference type="GO" id="GO:0003677">
    <property type="term" value="F:DNA binding"/>
    <property type="evidence" value="ECO:0007669"/>
    <property type="project" value="UniProtKB-KW"/>
</dbReference>
<evidence type="ECO:0000256" key="1">
    <source>
        <dbReference type="ARBA" id="ARBA00023125"/>
    </source>
</evidence>
<keyword evidence="1" id="KW-0238">DNA-binding</keyword>
<dbReference type="OrthoDB" id="5513193at2"/>
<reference evidence="4 5" key="1">
    <citation type="journal article" date="2019" name="Appl. Microbiol. Biotechnol.">
        <title>Differential efficiency of wild type rhizogenic strains for rol gene transformation of plants.</title>
        <authorList>
            <person name="Desmet S."/>
            <person name="De Keyser E."/>
            <person name="Van Vaerenbergh J."/>
            <person name="Baeyen S."/>
            <person name="Van Huylenbroeck J."/>
            <person name="Geelen D."/>
            <person name="Dhooghe E."/>
        </authorList>
    </citation>
    <scope>NUCLEOTIDE SEQUENCE [LARGE SCALE GENOMIC DNA]</scope>
    <source>
        <strain evidence="4 5">GBBC3284</strain>
    </source>
</reference>
<dbReference type="RefSeq" id="WP_142841693.1">
    <property type="nucleotide sequence ID" value="NZ_JAPZAC010000002.1"/>
</dbReference>
<evidence type="ECO:0000256" key="2">
    <source>
        <dbReference type="ARBA" id="ARBA00023172"/>
    </source>
</evidence>
<dbReference type="InterPro" id="IPR052925">
    <property type="entry name" value="Phage_Integrase-like_Recomb"/>
</dbReference>
<evidence type="ECO:0000313" key="4">
    <source>
        <dbReference type="EMBL" id="TRA99821.1"/>
    </source>
</evidence>
<accession>A0A546XGK9</accession>
<feature type="domain" description="Tyr recombinase" evidence="3">
    <location>
        <begin position="135"/>
        <end position="329"/>
    </location>
</feature>
<dbReference type="GO" id="GO:0006310">
    <property type="term" value="P:DNA recombination"/>
    <property type="evidence" value="ECO:0007669"/>
    <property type="project" value="UniProtKB-KW"/>
</dbReference>
<dbReference type="SUPFAM" id="SSF56349">
    <property type="entry name" value="DNA breaking-rejoining enzymes"/>
    <property type="match status" value="1"/>
</dbReference>
<comment type="caution">
    <text evidence="4">The sequence shown here is derived from an EMBL/GenBank/DDBJ whole genome shotgun (WGS) entry which is preliminary data.</text>
</comment>
<dbReference type="Gene3D" id="1.10.443.10">
    <property type="entry name" value="Intergrase catalytic core"/>
    <property type="match status" value="1"/>
</dbReference>
<dbReference type="EMBL" id="SGNY01000004">
    <property type="protein sequence ID" value="TRA99821.1"/>
    <property type="molecule type" value="Genomic_DNA"/>
</dbReference>
<protein>
    <submittedName>
        <fullName evidence="4">Site-specific integrase</fullName>
    </submittedName>
</protein>
<dbReference type="Pfam" id="PF00589">
    <property type="entry name" value="Phage_integrase"/>
    <property type="match status" value="1"/>
</dbReference>
<organism evidence="4 5">
    <name type="scientific">Rhizobium rhizogenes</name>
    <name type="common">Agrobacterium rhizogenes</name>
    <dbReference type="NCBI Taxonomy" id="359"/>
    <lineage>
        <taxon>Bacteria</taxon>
        <taxon>Pseudomonadati</taxon>
        <taxon>Pseudomonadota</taxon>
        <taxon>Alphaproteobacteria</taxon>
        <taxon>Hyphomicrobiales</taxon>
        <taxon>Rhizobiaceae</taxon>
        <taxon>Rhizobium/Agrobacterium group</taxon>
        <taxon>Rhizobium</taxon>
    </lineage>
</organism>
<gene>
    <name evidence="4" type="ORF">EXN68_15350</name>
</gene>
<dbReference type="GO" id="GO:0015074">
    <property type="term" value="P:DNA integration"/>
    <property type="evidence" value="ECO:0007669"/>
    <property type="project" value="InterPro"/>
</dbReference>
<sequence length="332" mass="36465">MSDLTHDNSHYQGLNLLRFESSENLQSIAQVPGLEFLGKSVREFVSQSVALNTRRAYASDVGRFERWGGGIPCSPELVATYVATHAKTHKAATLRRWVASLSYAHSAIGLQDPTKTNIVQATLKGINRSVGAAPKMVNPLLRDDLLSILDAMAINPRDFRDKALLLIGFAGGFRRSELVALDVADIKVVRRGLIINIRRSKTDQEGNGRQIAIPFGRTRHCPVAAFEAWLETSGIRFGPIFRPINRHGRISEVRLRDGSVAKIVKERISAIGVDPSLFSGHSLRAGFATSAAQAGASSWQIRRQTGHQSEQMLARYIRLTELFESNAASAVL</sequence>
<dbReference type="PANTHER" id="PTHR34605">
    <property type="entry name" value="PHAGE_INTEGRASE DOMAIN-CONTAINING PROTEIN"/>
    <property type="match status" value="1"/>
</dbReference>
<evidence type="ECO:0000313" key="5">
    <source>
        <dbReference type="Proteomes" id="UP000315434"/>
    </source>
</evidence>
<dbReference type="PANTHER" id="PTHR34605:SF3">
    <property type="entry name" value="P CELL-TYPE AGGLUTINATION PROTEIN MAP4-LIKE-RELATED"/>
    <property type="match status" value="1"/>
</dbReference>